<keyword evidence="1" id="KW-0812">Transmembrane</keyword>
<sequence length="72" mass="7393">MAGLLKLLTTGGVFALFEILPFFVYVLFLGADVFFVVAVDGVFADTGTVCTGVGTDADAVGGVGVGIVDWIF</sequence>
<evidence type="ECO:0000256" key="1">
    <source>
        <dbReference type="SAM" id="Phobius"/>
    </source>
</evidence>
<proteinExistence type="predicted"/>
<dbReference type="AlphaFoldDB" id="A0A9P8TDV7"/>
<dbReference type="Proteomes" id="UP000774326">
    <property type="component" value="Unassembled WGS sequence"/>
</dbReference>
<keyword evidence="1" id="KW-1133">Transmembrane helix</keyword>
<name>A0A9P8TDV7_WICPI</name>
<keyword evidence="3" id="KW-1185">Reference proteome</keyword>
<evidence type="ECO:0000313" key="3">
    <source>
        <dbReference type="Proteomes" id="UP000774326"/>
    </source>
</evidence>
<organism evidence="2 3">
    <name type="scientific">Wickerhamomyces pijperi</name>
    <name type="common">Yeast</name>
    <name type="synonym">Pichia pijperi</name>
    <dbReference type="NCBI Taxonomy" id="599730"/>
    <lineage>
        <taxon>Eukaryota</taxon>
        <taxon>Fungi</taxon>
        <taxon>Dikarya</taxon>
        <taxon>Ascomycota</taxon>
        <taxon>Saccharomycotina</taxon>
        <taxon>Saccharomycetes</taxon>
        <taxon>Phaffomycetales</taxon>
        <taxon>Wickerhamomycetaceae</taxon>
        <taxon>Wickerhamomyces</taxon>
    </lineage>
</organism>
<feature type="transmembrane region" description="Helical" evidence="1">
    <location>
        <begin position="7"/>
        <end position="28"/>
    </location>
</feature>
<evidence type="ECO:0000313" key="2">
    <source>
        <dbReference type="EMBL" id="KAH3674960.1"/>
    </source>
</evidence>
<reference evidence="2" key="2">
    <citation type="submission" date="2021-01" db="EMBL/GenBank/DDBJ databases">
        <authorList>
            <person name="Schikora-Tamarit M.A."/>
        </authorList>
    </citation>
    <scope>NUCLEOTIDE SEQUENCE</scope>
    <source>
        <strain evidence="2">CBS2887</strain>
    </source>
</reference>
<comment type="caution">
    <text evidence="2">The sequence shown here is derived from an EMBL/GenBank/DDBJ whole genome shotgun (WGS) entry which is preliminary data.</text>
</comment>
<dbReference type="EMBL" id="JAEUBG010005439">
    <property type="protein sequence ID" value="KAH3674960.1"/>
    <property type="molecule type" value="Genomic_DNA"/>
</dbReference>
<keyword evidence="1" id="KW-0472">Membrane</keyword>
<protein>
    <submittedName>
        <fullName evidence="2">Uncharacterized protein</fullName>
    </submittedName>
</protein>
<accession>A0A9P8TDV7</accession>
<reference evidence="2" key="1">
    <citation type="journal article" date="2021" name="Open Biol.">
        <title>Shared evolutionary footprints suggest mitochondrial oxidative damage underlies multiple complex I losses in fungi.</title>
        <authorList>
            <person name="Schikora-Tamarit M.A."/>
            <person name="Marcet-Houben M."/>
            <person name="Nosek J."/>
            <person name="Gabaldon T."/>
        </authorList>
    </citation>
    <scope>NUCLEOTIDE SEQUENCE</scope>
    <source>
        <strain evidence="2">CBS2887</strain>
    </source>
</reference>
<gene>
    <name evidence="2" type="ORF">WICPIJ_009405</name>
</gene>